<dbReference type="GO" id="GO:0005634">
    <property type="term" value="C:nucleus"/>
    <property type="evidence" value="ECO:0007669"/>
    <property type="project" value="UniProtKB-SubCell"/>
</dbReference>
<dbReference type="EMBL" id="CP055902">
    <property type="protein sequence ID" value="QKX61437.1"/>
    <property type="molecule type" value="Genomic_DNA"/>
</dbReference>
<keyword evidence="2" id="KW-0479">Metal-binding</keyword>
<evidence type="ECO:0000256" key="3">
    <source>
        <dbReference type="ARBA" id="ARBA00023015"/>
    </source>
</evidence>
<sequence>MRTLLQVIIWSTRIFNELPSANSHISDSIKPADSVLGLETLGPNNVKDAIIERLGQITPEDVASEYTKSLHPWFPVLPHAFQGQLPLSWNDASLDFTILALCIIMLTCAPPSASQKENPSTFKCLYTYAKSWISLIEGFGINSIEVVQARTCMALFEAAHGFYPAASISIGAASRAADALNVDPISHMTSFRSSDDAAKRKETAFLWCAIHILDRYIAVESEPRVSFSRWHTNNFHEALKEELYPALLEEDLTGPVCQISRLFEASTILDKLHVIVKGSTAEHIFKLDEIMLLLDTSQNLQTILLGEAEDGHEVYSGALGLSNIGLLLLYENGTKVPTADEVTSACNSIAITSLNSLITTVTNTVEPFVIGTQGLFDDVERKVVVLRYFTQDVLSSMFADKIGTERYLELLNEDTTRRILKSIQQ</sequence>
<dbReference type="GO" id="GO:0000981">
    <property type="term" value="F:DNA-binding transcription factor activity, RNA polymerase II-specific"/>
    <property type="evidence" value="ECO:0007669"/>
    <property type="project" value="InterPro"/>
</dbReference>
<dbReference type="AlphaFoldDB" id="A0A7H8R5G1"/>
<gene>
    <name evidence="7" type="ORF">TRUGW13939_08585</name>
</gene>
<keyword evidence="5" id="KW-0539">Nucleus</keyword>
<feature type="domain" description="Xylanolytic transcriptional activator regulatory" evidence="6">
    <location>
        <begin position="65"/>
        <end position="219"/>
    </location>
</feature>
<dbReference type="InterPro" id="IPR050815">
    <property type="entry name" value="TF_fung"/>
</dbReference>
<evidence type="ECO:0000259" key="6">
    <source>
        <dbReference type="Pfam" id="PF04082"/>
    </source>
</evidence>
<dbReference type="Pfam" id="PF04082">
    <property type="entry name" value="Fungal_trans"/>
    <property type="match status" value="1"/>
</dbReference>
<dbReference type="PANTHER" id="PTHR47338">
    <property type="entry name" value="ZN(II)2CYS6 TRANSCRIPTION FACTOR (EUROFUNG)-RELATED"/>
    <property type="match status" value="1"/>
</dbReference>
<dbReference type="GO" id="GO:0003677">
    <property type="term" value="F:DNA binding"/>
    <property type="evidence" value="ECO:0007669"/>
    <property type="project" value="InterPro"/>
</dbReference>
<comment type="subcellular location">
    <subcellularLocation>
        <location evidence="1">Nucleus</location>
    </subcellularLocation>
</comment>
<dbReference type="GO" id="GO:0008270">
    <property type="term" value="F:zinc ion binding"/>
    <property type="evidence" value="ECO:0007669"/>
    <property type="project" value="InterPro"/>
</dbReference>
<evidence type="ECO:0000256" key="5">
    <source>
        <dbReference type="ARBA" id="ARBA00023242"/>
    </source>
</evidence>
<keyword evidence="8" id="KW-1185">Reference proteome</keyword>
<dbReference type="KEGG" id="trg:TRUGW13939_08585"/>
<dbReference type="Proteomes" id="UP000509510">
    <property type="component" value="Chromosome V"/>
</dbReference>
<dbReference type="OrthoDB" id="270167at2759"/>
<organism evidence="7 8">
    <name type="scientific">Talaromyces rugulosus</name>
    <name type="common">Penicillium rugulosum</name>
    <dbReference type="NCBI Taxonomy" id="121627"/>
    <lineage>
        <taxon>Eukaryota</taxon>
        <taxon>Fungi</taxon>
        <taxon>Dikarya</taxon>
        <taxon>Ascomycota</taxon>
        <taxon>Pezizomycotina</taxon>
        <taxon>Eurotiomycetes</taxon>
        <taxon>Eurotiomycetidae</taxon>
        <taxon>Eurotiales</taxon>
        <taxon>Trichocomaceae</taxon>
        <taxon>Talaromyces</taxon>
        <taxon>Talaromyces sect. Islandici</taxon>
    </lineage>
</organism>
<dbReference type="PANTHER" id="PTHR47338:SF20">
    <property type="entry name" value="ZN(II)2CYS6 TRANSCRIPTION FACTOR (EUROFUNG)"/>
    <property type="match status" value="1"/>
</dbReference>
<evidence type="ECO:0000256" key="2">
    <source>
        <dbReference type="ARBA" id="ARBA00022723"/>
    </source>
</evidence>
<keyword evidence="3" id="KW-0805">Transcription regulation</keyword>
<evidence type="ECO:0000256" key="1">
    <source>
        <dbReference type="ARBA" id="ARBA00004123"/>
    </source>
</evidence>
<dbReference type="GO" id="GO:0006351">
    <property type="term" value="P:DNA-templated transcription"/>
    <property type="evidence" value="ECO:0007669"/>
    <property type="project" value="InterPro"/>
</dbReference>
<dbReference type="CDD" id="cd12148">
    <property type="entry name" value="fungal_TF_MHR"/>
    <property type="match status" value="1"/>
</dbReference>
<accession>A0A7H8R5G1</accession>
<evidence type="ECO:0000313" key="7">
    <source>
        <dbReference type="EMBL" id="QKX61437.1"/>
    </source>
</evidence>
<evidence type="ECO:0000256" key="4">
    <source>
        <dbReference type="ARBA" id="ARBA00023163"/>
    </source>
</evidence>
<dbReference type="RefSeq" id="XP_035347611.1">
    <property type="nucleotide sequence ID" value="XM_035491718.1"/>
</dbReference>
<dbReference type="GeneID" id="55996073"/>
<name>A0A7H8R5G1_TALRU</name>
<reference evidence="8" key="1">
    <citation type="submission" date="2020-06" db="EMBL/GenBank/DDBJ databases">
        <title>A chromosome-scale genome assembly of Talaromyces rugulosus W13939.</title>
        <authorList>
            <person name="Wang B."/>
            <person name="Guo L."/>
            <person name="Ye K."/>
            <person name="Wang L."/>
        </authorList>
    </citation>
    <scope>NUCLEOTIDE SEQUENCE [LARGE SCALE GENOMIC DNA]</scope>
    <source>
        <strain evidence="8">W13939</strain>
    </source>
</reference>
<evidence type="ECO:0000313" key="8">
    <source>
        <dbReference type="Proteomes" id="UP000509510"/>
    </source>
</evidence>
<proteinExistence type="predicted"/>
<keyword evidence="4" id="KW-0804">Transcription</keyword>
<protein>
    <recommendedName>
        <fullName evidence="6">Xylanolytic transcriptional activator regulatory domain-containing protein</fullName>
    </recommendedName>
</protein>
<dbReference type="InterPro" id="IPR007219">
    <property type="entry name" value="XnlR_reg_dom"/>
</dbReference>